<gene>
    <name evidence="2" type="ORF">Hypma_010211</name>
</gene>
<evidence type="ECO:0000313" key="2">
    <source>
        <dbReference type="EMBL" id="RDB22577.1"/>
    </source>
</evidence>
<organism evidence="2 3">
    <name type="scientific">Hypsizygus marmoreus</name>
    <name type="common">White beech mushroom</name>
    <name type="synonym">Agaricus marmoreus</name>
    <dbReference type="NCBI Taxonomy" id="39966"/>
    <lineage>
        <taxon>Eukaryota</taxon>
        <taxon>Fungi</taxon>
        <taxon>Dikarya</taxon>
        <taxon>Basidiomycota</taxon>
        <taxon>Agaricomycotina</taxon>
        <taxon>Agaricomycetes</taxon>
        <taxon>Agaricomycetidae</taxon>
        <taxon>Agaricales</taxon>
        <taxon>Tricholomatineae</taxon>
        <taxon>Lyophyllaceae</taxon>
        <taxon>Hypsizygus</taxon>
    </lineage>
</organism>
<protein>
    <submittedName>
        <fullName evidence="2">Uncharacterized protein</fullName>
    </submittedName>
</protein>
<comment type="caution">
    <text evidence="2">The sequence shown here is derived from an EMBL/GenBank/DDBJ whole genome shotgun (WGS) entry which is preliminary data.</text>
</comment>
<name>A0A369JPW0_HYPMA</name>
<dbReference type="AlphaFoldDB" id="A0A369JPW0"/>
<evidence type="ECO:0000313" key="3">
    <source>
        <dbReference type="Proteomes" id="UP000076154"/>
    </source>
</evidence>
<dbReference type="EMBL" id="LUEZ02000049">
    <property type="protein sequence ID" value="RDB22577.1"/>
    <property type="molecule type" value="Genomic_DNA"/>
</dbReference>
<proteinExistence type="predicted"/>
<reference evidence="2" key="1">
    <citation type="submission" date="2018-04" db="EMBL/GenBank/DDBJ databases">
        <title>Whole genome sequencing of Hypsizygus marmoreus.</title>
        <authorList>
            <person name="Choi I.-G."/>
            <person name="Min B."/>
            <person name="Kim J.-G."/>
            <person name="Kim S."/>
            <person name="Oh Y.-L."/>
            <person name="Kong W.-S."/>
            <person name="Park H."/>
            <person name="Jeong J."/>
            <person name="Song E.-S."/>
        </authorList>
    </citation>
    <scope>NUCLEOTIDE SEQUENCE [LARGE SCALE GENOMIC DNA]</scope>
    <source>
        <strain evidence="2">51987-8</strain>
    </source>
</reference>
<keyword evidence="3" id="KW-1185">Reference proteome</keyword>
<feature type="compositionally biased region" description="Polar residues" evidence="1">
    <location>
        <begin position="15"/>
        <end position="27"/>
    </location>
</feature>
<sequence>MASSAKRVLTDETHNSSIASNATHQRQETGSMIAPYLAERLRSLGSRVRKNVVEGYISSPPSFSKSNSTGNIFRSSNDTLRDIYPLASTNTPGISPRKRTRRQFDQGYNSDGGLSEEDGDADMEANGDLDEGVSIILGPDARSLGRPVKALRKPRRTMLTTCSLPNGSLRMGGEVIDNDSIMKGTEEEDWSMIAAHLLRKLCPLITVVHPNNAPGAGCTAHFEREYHDLYMRSFEALGA</sequence>
<accession>A0A369JPW0</accession>
<feature type="region of interest" description="Disordered" evidence="1">
    <location>
        <begin position="1"/>
        <end position="27"/>
    </location>
</feature>
<feature type="region of interest" description="Disordered" evidence="1">
    <location>
        <begin position="83"/>
        <end position="125"/>
    </location>
</feature>
<dbReference type="InParanoid" id="A0A369JPW0"/>
<feature type="compositionally biased region" description="Acidic residues" evidence="1">
    <location>
        <begin position="114"/>
        <end position="125"/>
    </location>
</feature>
<dbReference type="Proteomes" id="UP000076154">
    <property type="component" value="Unassembled WGS sequence"/>
</dbReference>
<dbReference type="OrthoDB" id="4072855at2759"/>
<evidence type="ECO:0000256" key="1">
    <source>
        <dbReference type="SAM" id="MobiDB-lite"/>
    </source>
</evidence>